<evidence type="ECO:0000256" key="1">
    <source>
        <dbReference type="SAM" id="MobiDB-lite"/>
    </source>
</evidence>
<reference evidence="2" key="1">
    <citation type="submission" date="2020-02" db="EMBL/GenBank/DDBJ databases">
        <authorList>
            <person name="Meier V. D."/>
        </authorList>
    </citation>
    <scope>NUCLEOTIDE SEQUENCE</scope>
    <source>
        <strain evidence="2">AVDCRST_MAG77</strain>
    </source>
</reference>
<feature type="non-terminal residue" evidence="2">
    <location>
        <position position="124"/>
    </location>
</feature>
<dbReference type="AlphaFoldDB" id="A0A6J4H142"/>
<feature type="region of interest" description="Disordered" evidence="1">
    <location>
        <begin position="81"/>
        <end position="108"/>
    </location>
</feature>
<protein>
    <submittedName>
        <fullName evidence="2">Uncharacterized protein</fullName>
    </submittedName>
</protein>
<accession>A0A6J4H142</accession>
<organism evidence="2">
    <name type="scientific">uncultured Chloroflexota bacterium</name>
    <dbReference type="NCBI Taxonomy" id="166587"/>
    <lineage>
        <taxon>Bacteria</taxon>
        <taxon>Bacillati</taxon>
        <taxon>Chloroflexota</taxon>
        <taxon>environmental samples</taxon>
    </lineage>
</organism>
<name>A0A6J4H142_9CHLR</name>
<dbReference type="EMBL" id="CADCTC010000002">
    <property type="protein sequence ID" value="CAA9211342.1"/>
    <property type="molecule type" value="Genomic_DNA"/>
</dbReference>
<gene>
    <name evidence="2" type="ORF">AVDCRST_MAG77-283</name>
</gene>
<sequence>ERASRRGEDRSAIGVLLLVLLPCFGAAAGGARAGALPDHARLQQHPGRGLPLCGAAPGAAGVASLRLATLGARAAARLQRAARGDQRARAPAHVPAGPPLDRNGRTGGLPVAWHLRAGGVPRSV</sequence>
<evidence type="ECO:0000313" key="2">
    <source>
        <dbReference type="EMBL" id="CAA9211342.1"/>
    </source>
</evidence>
<feature type="non-terminal residue" evidence="2">
    <location>
        <position position="1"/>
    </location>
</feature>
<proteinExistence type="predicted"/>